<keyword evidence="2" id="KW-1185">Reference proteome</keyword>
<evidence type="ECO:0000313" key="2">
    <source>
        <dbReference type="Proteomes" id="UP000054928"/>
    </source>
</evidence>
<reference evidence="2" key="1">
    <citation type="submission" date="2014-09" db="EMBL/GenBank/DDBJ databases">
        <authorList>
            <person name="Sharma Rahul"/>
            <person name="Thines Marco"/>
        </authorList>
    </citation>
    <scope>NUCLEOTIDE SEQUENCE [LARGE SCALE GENOMIC DNA]</scope>
</reference>
<proteinExistence type="predicted"/>
<name>A0A0P1AV24_PLAHL</name>
<accession>A0A0P1AV24</accession>
<sequence>MVGLLRHLDDPTALDGELLHSINKDMCKLVPSSLTMGTTALNDLSNMPDTKDNIRTQDASRRNTYRQKQKAHKEALYMQVEELSSQLFALMEAKEAALVSIDMTQGTIWKALAIRNKQVRQNAEDQRAKLRAAVDRRARLIQDLGQLVQKRMHEEALEDLVYTAKRLRTETPNKALYEVYLKELDEIYAKTDSIIYATAKLADMKTCERSRLFYYPPQPFSSNSSCHELIGMFTTPYAYEKVRKNLYEMYCLEFRLGSLSHDAAITKYRVESLMGSAIQHCVKRQYNECNRIVIVWRKFTEGEGNFGGMHSDETGWCVVGPSKRNGTLSSVVQFVSRFVPIHLSVASASTNLMKQFADLLVKSNEEICQLGLQTLENEILDDAERSN</sequence>
<dbReference type="GeneID" id="36396176"/>
<protein>
    <submittedName>
        <fullName evidence="1">Uncharacterized protein</fullName>
    </submittedName>
</protein>
<dbReference type="AlphaFoldDB" id="A0A0P1AV24"/>
<dbReference type="Proteomes" id="UP000054928">
    <property type="component" value="Unassembled WGS sequence"/>
</dbReference>
<evidence type="ECO:0000313" key="1">
    <source>
        <dbReference type="EMBL" id="CEG44784.1"/>
    </source>
</evidence>
<dbReference type="EMBL" id="CCYD01001336">
    <property type="protein sequence ID" value="CEG44784.1"/>
    <property type="molecule type" value="Genomic_DNA"/>
</dbReference>
<organism evidence="1 2">
    <name type="scientific">Plasmopara halstedii</name>
    <name type="common">Downy mildew of sunflower</name>
    <dbReference type="NCBI Taxonomy" id="4781"/>
    <lineage>
        <taxon>Eukaryota</taxon>
        <taxon>Sar</taxon>
        <taxon>Stramenopiles</taxon>
        <taxon>Oomycota</taxon>
        <taxon>Peronosporomycetes</taxon>
        <taxon>Peronosporales</taxon>
        <taxon>Peronosporaceae</taxon>
        <taxon>Plasmopara</taxon>
    </lineage>
</organism>
<dbReference type="OMA" id="IYAKADS"/>
<dbReference type="OrthoDB" id="114061at2759"/>
<dbReference type="RefSeq" id="XP_024581153.1">
    <property type="nucleotide sequence ID" value="XM_024730924.1"/>
</dbReference>